<evidence type="ECO:0000256" key="3">
    <source>
        <dbReference type="ARBA" id="ARBA00022833"/>
    </source>
</evidence>
<dbReference type="InterPro" id="IPR001841">
    <property type="entry name" value="Znf_RING"/>
</dbReference>
<dbReference type="Pfam" id="PF13639">
    <property type="entry name" value="zf-RING_2"/>
    <property type="match status" value="1"/>
</dbReference>
<dbReference type="PROSITE" id="PS50089">
    <property type="entry name" value="ZF_RING_2"/>
    <property type="match status" value="1"/>
</dbReference>
<name>A0A061SB39_9CHLO</name>
<dbReference type="InterPro" id="IPR017907">
    <property type="entry name" value="Znf_RING_CS"/>
</dbReference>
<feature type="compositionally biased region" description="Gly residues" evidence="5">
    <location>
        <begin position="401"/>
        <end position="417"/>
    </location>
</feature>
<dbReference type="InterPro" id="IPR013083">
    <property type="entry name" value="Znf_RING/FYVE/PHD"/>
</dbReference>
<dbReference type="EMBL" id="GBEZ01005301">
    <property type="protein sequence ID" value="JAC79986.1"/>
    <property type="molecule type" value="Transcribed_RNA"/>
</dbReference>
<dbReference type="SUPFAM" id="SSF57850">
    <property type="entry name" value="RING/U-box"/>
    <property type="match status" value="1"/>
</dbReference>
<evidence type="ECO:0000313" key="7">
    <source>
        <dbReference type="EMBL" id="JAC79986.1"/>
    </source>
</evidence>
<dbReference type="InterPro" id="IPR033438">
    <property type="entry name" value="MOLO1"/>
</dbReference>
<feature type="region of interest" description="Disordered" evidence="5">
    <location>
        <begin position="517"/>
        <end position="538"/>
    </location>
</feature>
<dbReference type="PANTHER" id="PTHR33748:SF5">
    <property type="entry name" value="GROUND-LIKE DOMAIN-CONTAINING PROTEIN"/>
    <property type="match status" value="1"/>
</dbReference>
<keyword evidence="3" id="KW-0862">Zinc</keyword>
<feature type="non-terminal residue" evidence="7">
    <location>
        <position position="561"/>
    </location>
</feature>
<dbReference type="Gene3D" id="3.10.310.50">
    <property type="match status" value="1"/>
</dbReference>
<feature type="compositionally biased region" description="Low complexity" evidence="5">
    <location>
        <begin position="336"/>
        <end position="348"/>
    </location>
</feature>
<feature type="region of interest" description="Disordered" evidence="5">
    <location>
        <begin position="389"/>
        <end position="440"/>
    </location>
</feature>
<organism evidence="7">
    <name type="scientific">Tetraselmis sp. GSL018</name>
    <dbReference type="NCBI Taxonomy" id="582737"/>
    <lineage>
        <taxon>Eukaryota</taxon>
        <taxon>Viridiplantae</taxon>
        <taxon>Chlorophyta</taxon>
        <taxon>core chlorophytes</taxon>
        <taxon>Chlorodendrophyceae</taxon>
        <taxon>Chlorodendrales</taxon>
        <taxon>Chlorodendraceae</taxon>
        <taxon>Tetraselmis</taxon>
    </lineage>
</organism>
<dbReference type="GO" id="GO:0008270">
    <property type="term" value="F:zinc ion binding"/>
    <property type="evidence" value="ECO:0007669"/>
    <property type="project" value="UniProtKB-KW"/>
</dbReference>
<evidence type="ECO:0000256" key="4">
    <source>
        <dbReference type="PROSITE-ProRule" id="PRU00175"/>
    </source>
</evidence>
<protein>
    <recommendedName>
        <fullName evidence="6">RING-type domain-containing protein</fullName>
    </recommendedName>
</protein>
<evidence type="ECO:0000259" key="6">
    <source>
        <dbReference type="PROSITE" id="PS50089"/>
    </source>
</evidence>
<evidence type="ECO:0000256" key="5">
    <source>
        <dbReference type="SAM" id="MobiDB-lite"/>
    </source>
</evidence>
<dbReference type="PROSITE" id="PS00518">
    <property type="entry name" value="ZF_RING_1"/>
    <property type="match status" value="1"/>
</dbReference>
<dbReference type="Pfam" id="PF17175">
    <property type="entry name" value="MOLO1"/>
    <property type="match status" value="1"/>
</dbReference>
<dbReference type="PANTHER" id="PTHR33748">
    <property type="entry name" value="PROTEIN CBG04600"/>
    <property type="match status" value="1"/>
</dbReference>
<feature type="region of interest" description="Disordered" evidence="5">
    <location>
        <begin position="291"/>
        <end position="363"/>
    </location>
</feature>
<dbReference type="Gene3D" id="3.30.40.10">
    <property type="entry name" value="Zinc/RING finger domain, C3HC4 (zinc finger)"/>
    <property type="match status" value="1"/>
</dbReference>
<feature type="compositionally biased region" description="Low complexity" evidence="5">
    <location>
        <begin position="309"/>
        <end position="327"/>
    </location>
</feature>
<keyword evidence="2 4" id="KW-0863">Zinc-finger</keyword>
<gene>
    <name evidence="7" type="ORF">TSPGSL018_11325</name>
</gene>
<dbReference type="GO" id="GO:0005892">
    <property type="term" value="C:acetylcholine-gated channel complex"/>
    <property type="evidence" value="ECO:0007669"/>
    <property type="project" value="InterPro"/>
</dbReference>
<proteinExistence type="predicted"/>
<dbReference type="AlphaFoldDB" id="A0A061SB39"/>
<evidence type="ECO:0000256" key="2">
    <source>
        <dbReference type="ARBA" id="ARBA00022771"/>
    </source>
</evidence>
<reference evidence="7" key="1">
    <citation type="submission" date="2014-05" db="EMBL/GenBank/DDBJ databases">
        <title>The transcriptome of the halophilic microalga Tetraselmis sp. GSL018 isolated from the Great Salt Lake, Utah.</title>
        <authorList>
            <person name="Jinkerson R.E."/>
            <person name="D'Adamo S."/>
            <person name="Posewitz M.C."/>
        </authorList>
    </citation>
    <scope>NUCLEOTIDE SEQUENCE</scope>
    <source>
        <strain evidence="7">GSL018</strain>
    </source>
</reference>
<dbReference type="SMART" id="SM00184">
    <property type="entry name" value="RING"/>
    <property type="match status" value="1"/>
</dbReference>
<sequence>MYFSSLRSESFQVAFPTPLIAMVVATLLVSHTATAIADTGAAWSPGEFPNPTVAHESCGRGVKSWICDPDRLLSKEEQDLVEGIIKKIAEGAQPFKKLPCGSSAEAGAQVAVAVVKSMDRSFRAGKSAGTAARLFAKGLHDSWGVGSAECNNGVVLFLSVEDRQVYISTGAGVRKRLPDDVVGEIIDQMKPDLRAKRYGTAVAHAVEDIGNALANNFGGGGAYDWVPFAAALSAMGVFAFFSRRHARHRARDYEAVKVHLNKITEAQERAQRNAYRATSCPVCLEDFESTPDAIPVAEPGPDQSAGGDAPPEASAVRARPRSRAATPDVTPKAEPGASGPESESLLEPEAPRAQGGSGKAVARDPVALPCGHVFCERCIDEWMKGHRTCPICRKDPTRPSGDGGDGPSGDGGGGGGSDQPPGCGASASDDAGERHRGDARPGLWMGAAELGPELIFRLSSLQRRYPSFVTPHMVNRWAYDINHGRTIGWSADRDFLNRDPALVQQTQRLRRSATLPRASFSPPLSDPPPGARLDILPYDAAGSHPLSSPGFPVAFESEASS</sequence>
<keyword evidence="1" id="KW-0479">Metal-binding</keyword>
<accession>A0A061SB39</accession>
<feature type="domain" description="RING-type" evidence="6">
    <location>
        <begin position="366"/>
        <end position="393"/>
    </location>
</feature>
<evidence type="ECO:0000256" key="1">
    <source>
        <dbReference type="ARBA" id="ARBA00022723"/>
    </source>
</evidence>